<name>A0A8T0XMY3_PANVG</name>
<keyword evidence="2" id="KW-1185">Reference proteome</keyword>
<dbReference type="EMBL" id="CM029037">
    <property type="protein sequence ID" value="KAG2659386.1"/>
    <property type="molecule type" value="Genomic_DNA"/>
</dbReference>
<gene>
    <name evidence="1" type="ORF">PVAP13_1KG353405</name>
</gene>
<dbReference type="Proteomes" id="UP000823388">
    <property type="component" value="Chromosome 1K"/>
</dbReference>
<evidence type="ECO:0000313" key="1">
    <source>
        <dbReference type="EMBL" id="KAG2659386.1"/>
    </source>
</evidence>
<dbReference type="AlphaFoldDB" id="A0A8T0XMY3"/>
<proteinExistence type="predicted"/>
<comment type="caution">
    <text evidence="1">The sequence shown here is derived from an EMBL/GenBank/DDBJ whole genome shotgun (WGS) entry which is preliminary data.</text>
</comment>
<protein>
    <submittedName>
        <fullName evidence="1">Uncharacterized protein</fullName>
    </submittedName>
</protein>
<sequence>MDATEVPEGIDPKNACKIEVNVNSYFSTRDGKKVYNRGRIIKWIVDSEQYAVIDLEKDIIREGYL</sequence>
<accession>A0A8T0XMY3</accession>
<evidence type="ECO:0000313" key="2">
    <source>
        <dbReference type="Proteomes" id="UP000823388"/>
    </source>
</evidence>
<organism evidence="1 2">
    <name type="scientific">Panicum virgatum</name>
    <name type="common">Blackwell switchgrass</name>
    <dbReference type="NCBI Taxonomy" id="38727"/>
    <lineage>
        <taxon>Eukaryota</taxon>
        <taxon>Viridiplantae</taxon>
        <taxon>Streptophyta</taxon>
        <taxon>Embryophyta</taxon>
        <taxon>Tracheophyta</taxon>
        <taxon>Spermatophyta</taxon>
        <taxon>Magnoliopsida</taxon>
        <taxon>Liliopsida</taxon>
        <taxon>Poales</taxon>
        <taxon>Poaceae</taxon>
        <taxon>PACMAD clade</taxon>
        <taxon>Panicoideae</taxon>
        <taxon>Panicodae</taxon>
        <taxon>Paniceae</taxon>
        <taxon>Panicinae</taxon>
        <taxon>Panicum</taxon>
        <taxon>Panicum sect. Hiantes</taxon>
    </lineage>
</organism>
<reference evidence="1" key="1">
    <citation type="submission" date="2020-05" db="EMBL/GenBank/DDBJ databases">
        <title>WGS assembly of Panicum virgatum.</title>
        <authorList>
            <person name="Lovell J.T."/>
            <person name="Jenkins J."/>
            <person name="Shu S."/>
            <person name="Juenger T.E."/>
            <person name="Schmutz J."/>
        </authorList>
    </citation>
    <scope>NUCLEOTIDE SEQUENCE</scope>
    <source>
        <strain evidence="1">AP13</strain>
    </source>
</reference>